<dbReference type="Proteomes" id="UP000002648">
    <property type="component" value="Unassembled WGS sequence"/>
</dbReference>
<keyword evidence="5" id="KW-0998">Cell outer membrane</keyword>
<dbReference type="Pfam" id="PF13627">
    <property type="entry name" value="LptM_cons"/>
    <property type="match status" value="1"/>
</dbReference>
<accession>A0A9P2S0T9</accession>
<dbReference type="InterPro" id="IPR032831">
    <property type="entry name" value="LptM_cons"/>
</dbReference>
<reference evidence="7 8" key="1">
    <citation type="submission" date="2012-03" db="EMBL/GenBank/DDBJ databases">
        <title>The Genome Sequence of Bartonella taylorii 8TBB.</title>
        <authorList>
            <consortium name="The Broad Institute Genome Sequencing Platform"/>
            <consortium name="The Broad Institute Genome Sequencing Center for Infectious Disease"/>
            <person name="Feldgarden M."/>
            <person name="Kirby J."/>
            <person name="Kosoy M."/>
            <person name="Birtles R."/>
            <person name="Probert W.S."/>
            <person name="Chiaraviglio L."/>
            <person name="Young S.K."/>
            <person name="Zeng Q."/>
            <person name="Gargeya S."/>
            <person name="Fitzgerald M."/>
            <person name="Haas B."/>
            <person name="Abouelleil A."/>
            <person name="Alvarado L."/>
            <person name="Arachchi H.M."/>
            <person name="Berlin A."/>
            <person name="Chapman S.B."/>
            <person name="Gearin G."/>
            <person name="Goldberg J."/>
            <person name="Griggs A."/>
            <person name="Gujja S."/>
            <person name="Hansen M."/>
            <person name="Heiman D."/>
            <person name="Howarth C."/>
            <person name="Larimer J."/>
            <person name="Lui A."/>
            <person name="MacDonald P.J.P."/>
            <person name="McCowen C."/>
            <person name="Montmayeur A."/>
            <person name="Murphy C."/>
            <person name="Neiman D."/>
            <person name="Pearson M."/>
            <person name="Priest M."/>
            <person name="Roberts A."/>
            <person name="Saif S."/>
            <person name="Shea T."/>
            <person name="Sisk P."/>
            <person name="Stolte C."/>
            <person name="Sykes S."/>
            <person name="Wortman J."/>
            <person name="Nusbaum C."/>
            <person name="Birren B."/>
        </authorList>
    </citation>
    <scope>NUCLEOTIDE SEQUENCE [LARGE SCALE GENOMIC DNA]</scope>
    <source>
        <strain evidence="7 8">8TBB</strain>
    </source>
</reference>
<evidence type="ECO:0000313" key="7">
    <source>
        <dbReference type="EMBL" id="EJF97151.1"/>
    </source>
</evidence>
<dbReference type="RefSeq" id="WP_004857983.1">
    <property type="nucleotide sequence ID" value="NZ_CADEAG010000001.1"/>
</dbReference>
<dbReference type="AlphaFoldDB" id="A0A9P2S0T9"/>
<keyword evidence="2" id="KW-0732">Signal</keyword>
<evidence type="ECO:0000313" key="8">
    <source>
        <dbReference type="Proteomes" id="UP000002648"/>
    </source>
</evidence>
<dbReference type="PROSITE" id="PS51257">
    <property type="entry name" value="PROKAR_LIPOPROTEIN"/>
    <property type="match status" value="1"/>
</dbReference>
<evidence type="ECO:0000256" key="2">
    <source>
        <dbReference type="ARBA" id="ARBA00022729"/>
    </source>
</evidence>
<evidence type="ECO:0000256" key="3">
    <source>
        <dbReference type="ARBA" id="ARBA00023136"/>
    </source>
</evidence>
<comment type="subcellular location">
    <subcellularLocation>
        <location evidence="1">Cell outer membrane</location>
        <topology evidence="1">Lipid-anchor</topology>
    </subcellularLocation>
</comment>
<sequence>MKIILKSLTIVLVGCVFIVGCGRKGPLEMPYSTTEKPVRGASSLKSKEDKSFVLDRLIQ</sequence>
<dbReference type="OrthoDB" id="7926647at2"/>
<evidence type="ECO:0000256" key="5">
    <source>
        <dbReference type="ARBA" id="ARBA00023237"/>
    </source>
</evidence>
<gene>
    <name evidence="7" type="ORF">ME9_00237</name>
</gene>
<keyword evidence="8" id="KW-1185">Reference proteome</keyword>
<keyword evidence="4" id="KW-0564">Palmitate</keyword>
<dbReference type="EMBL" id="AIMD01000013">
    <property type="protein sequence ID" value="EJF97151.1"/>
    <property type="molecule type" value="Genomic_DNA"/>
</dbReference>
<evidence type="ECO:0000256" key="6">
    <source>
        <dbReference type="ARBA" id="ARBA00023288"/>
    </source>
</evidence>
<evidence type="ECO:0008006" key="9">
    <source>
        <dbReference type="Google" id="ProtNLM"/>
    </source>
</evidence>
<dbReference type="GO" id="GO:0009279">
    <property type="term" value="C:cell outer membrane"/>
    <property type="evidence" value="ECO:0007669"/>
    <property type="project" value="UniProtKB-SubCell"/>
</dbReference>
<keyword evidence="6" id="KW-0449">Lipoprotein</keyword>
<organism evidence="7 8">
    <name type="scientific">Bartonella taylorii 8TBB</name>
    <dbReference type="NCBI Taxonomy" id="1094560"/>
    <lineage>
        <taxon>Bacteria</taxon>
        <taxon>Pseudomonadati</taxon>
        <taxon>Pseudomonadota</taxon>
        <taxon>Alphaproteobacteria</taxon>
        <taxon>Hyphomicrobiales</taxon>
        <taxon>Bartonellaceae</taxon>
        <taxon>Bartonella</taxon>
    </lineage>
</organism>
<evidence type="ECO:0000256" key="4">
    <source>
        <dbReference type="ARBA" id="ARBA00023139"/>
    </source>
</evidence>
<keyword evidence="3" id="KW-0472">Membrane</keyword>
<dbReference type="NCBIfam" id="NF047847">
    <property type="entry name" value="SS_mature_LptM"/>
    <property type="match status" value="1"/>
</dbReference>
<name>A0A9P2S0T9_BARTA</name>
<proteinExistence type="predicted"/>
<protein>
    <recommendedName>
        <fullName evidence="9">Lipoprotein</fullName>
    </recommendedName>
</protein>
<comment type="caution">
    <text evidence="7">The sequence shown here is derived from an EMBL/GenBank/DDBJ whole genome shotgun (WGS) entry which is preliminary data.</text>
</comment>
<evidence type="ECO:0000256" key="1">
    <source>
        <dbReference type="ARBA" id="ARBA00004459"/>
    </source>
</evidence>